<feature type="region of interest" description="Disordered" evidence="5">
    <location>
        <begin position="342"/>
        <end position="364"/>
    </location>
</feature>
<name>A0A7S2U3Z9_9EUKA</name>
<feature type="transmembrane region" description="Helical" evidence="6">
    <location>
        <begin position="100"/>
        <end position="121"/>
    </location>
</feature>
<dbReference type="EMBL" id="HBHP01033650">
    <property type="protein sequence ID" value="CAD9776703.1"/>
    <property type="molecule type" value="Transcribed_RNA"/>
</dbReference>
<evidence type="ECO:0000256" key="4">
    <source>
        <dbReference type="ARBA" id="ARBA00023136"/>
    </source>
</evidence>
<feature type="transmembrane region" description="Helical" evidence="6">
    <location>
        <begin position="255"/>
        <end position="275"/>
    </location>
</feature>
<feature type="transmembrane region" description="Helical" evidence="6">
    <location>
        <begin position="128"/>
        <end position="146"/>
    </location>
</feature>
<evidence type="ECO:0000256" key="2">
    <source>
        <dbReference type="ARBA" id="ARBA00022692"/>
    </source>
</evidence>
<protein>
    <recommendedName>
        <fullName evidence="7">Sugar phosphate transporter domain-containing protein</fullName>
    </recommendedName>
</protein>
<keyword evidence="3 6" id="KW-1133">Transmembrane helix</keyword>
<evidence type="ECO:0000256" key="1">
    <source>
        <dbReference type="ARBA" id="ARBA00004141"/>
    </source>
</evidence>
<gene>
    <name evidence="8" type="ORF">LSP00402_LOCUS20717</name>
</gene>
<feature type="transmembrane region" description="Helical" evidence="6">
    <location>
        <begin position="190"/>
        <end position="209"/>
    </location>
</feature>
<feature type="transmembrane region" description="Helical" evidence="6">
    <location>
        <begin position="224"/>
        <end position="243"/>
    </location>
</feature>
<dbReference type="Pfam" id="PF03151">
    <property type="entry name" value="TPT"/>
    <property type="match status" value="1"/>
</dbReference>
<feature type="domain" description="Sugar phosphate transporter" evidence="7">
    <location>
        <begin position="27"/>
        <end position="297"/>
    </location>
</feature>
<keyword evidence="4 6" id="KW-0472">Membrane</keyword>
<dbReference type="InterPro" id="IPR004853">
    <property type="entry name" value="Sugar_P_trans_dom"/>
</dbReference>
<feature type="transmembrane region" description="Helical" evidence="6">
    <location>
        <begin position="158"/>
        <end position="178"/>
    </location>
</feature>
<proteinExistence type="predicted"/>
<organism evidence="8">
    <name type="scientific">Lotharella oceanica</name>
    <dbReference type="NCBI Taxonomy" id="641309"/>
    <lineage>
        <taxon>Eukaryota</taxon>
        <taxon>Sar</taxon>
        <taxon>Rhizaria</taxon>
        <taxon>Cercozoa</taxon>
        <taxon>Chlorarachniophyceae</taxon>
        <taxon>Lotharella</taxon>
    </lineage>
</organism>
<dbReference type="PANTHER" id="PTHR11132">
    <property type="entry name" value="SOLUTE CARRIER FAMILY 35"/>
    <property type="match status" value="1"/>
</dbReference>
<feature type="transmembrane region" description="Helical" evidence="6">
    <location>
        <begin position="40"/>
        <end position="61"/>
    </location>
</feature>
<evidence type="ECO:0000259" key="7">
    <source>
        <dbReference type="Pfam" id="PF03151"/>
    </source>
</evidence>
<dbReference type="GO" id="GO:0016020">
    <property type="term" value="C:membrane"/>
    <property type="evidence" value="ECO:0007669"/>
    <property type="project" value="UniProtKB-SubCell"/>
</dbReference>
<reference evidence="8" key="1">
    <citation type="submission" date="2021-01" db="EMBL/GenBank/DDBJ databases">
        <authorList>
            <person name="Corre E."/>
            <person name="Pelletier E."/>
            <person name="Niang G."/>
            <person name="Scheremetjew M."/>
            <person name="Finn R."/>
            <person name="Kale V."/>
            <person name="Holt S."/>
            <person name="Cochrane G."/>
            <person name="Meng A."/>
            <person name="Brown T."/>
            <person name="Cohen L."/>
        </authorList>
    </citation>
    <scope>NUCLEOTIDE SEQUENCE</scope>
    <source>
        <strain evidence="8">CCMP622</strain>
    </source>
</reference>
<comment type="subcellular location">
    <subcellularLocation>
        <location evidence="1">Membrane</location>
        <topology evidence="1">Multi-pass membrane protein</topology>
    </subcellularLocation>
</comment>
<accession>A0A7S2U3Z9</accession>
<keyword evidence="2 6" id="KW-0812">Transmembrane</keyword>
<feature type="transmembrane region" description="Helical" evidence="6">
    <location>
        <begin position="281"/>
        <end position="303"/>
    </location>
</feature>
<evidence type="ECO:0000256" key="5">
    <source>
        <dbReference type="SAM" id="MobiDB-lite"/>
    </source>
</evidence>
<evidence type="ECO:0000256" key="6">
    <source>
        <dbReference type="SAM" id="Phobius"/>
    </source>
</evidence>
<dbReference type="InterPro" id="IPR050186">
    <property type="entry name" value="TPT_transporter"/>
</dbReference>
<dbReference type="AlphaFoldDB" id="A0A7S2U3Z9"/>
<feature type="transmembrane region" description="Helical" evidence="6">
    <location>
        <begin position="73"/>
        <end position="94"/>
    </location>
</feature>
<evidence type="ECO:0000313" key="8">
    <source>
        <dbReference type="EMBL" id="CAD9776703.1"/>
    </source>
</evidence>
<evidence type="ECO:0000256" key="3">
    <source>
        <dbReference type="ARBA" id="ARBA00022989"/>
    </source>
</evidence>
<sequence length="364" mass="39702">MKTWKIEIVLACLSVVGLIGVAVTKTLWTKAMFSALEFHFPITTCAISCAVTIVALAPVFLCIDLKPVPKGQYGNFTTIAVLTALDLACMNLGLDALDVSVQQALNAATPAAVIMFELLFFRKVRSTWVYLPFIPLIAGSVLTTLASGSHESSPSGVFFMICAIFSGALKAITTHNFLTKMKNEMGVLSFLFWLDIAMLSLLIPGAYLFEEFRGIAHWPRALEIFAWAVVISNGLFGGVRAWLVKVVLKYNTALTKVVCDIIIKAATIGLSVVIFQNTLTTWMLVGIILTMGGFSLYTTAAFYEKMSLRNCVDSPVVKKGKRSCSRKSEPACMVAQAVPERRRISDGDVEEQPLLDSPQHASRA</sequence>